<gene>
    <name evidence="1" type="primary">jg14171</name>
    <name evidence="1" type="ORF">PAEG_LOCUS5282</name>
</gene>
<sequence length="217" mass="24782">MDDVYEVTLKNVCCTCLSTQRKLSQLCRIDNGVNDLFFLLSNKSEAYEAIFVKDVTQMFICWECRALMERLSRFREQACAAQAKLTDIADGKINYSNIKCLSKLAYSCDKWCNQVKHIKLETPNNFVDCGPDITDIKIEADTDDVPLAQLSYLKNFCIERETDELLVEIPDKKDGLKKNKRKVKIKDKASIVEIPNAKDEIHDDYITSEISNAAYVA</sequence>
<dbReference type="Proteomes" id="UP000838756">
    <property type="component" value="Unassembled WGS sequence"/>
</dbReference>
<evidence type="ECO:0000313" key="2">
    <source>
        <dbReference type="Proteomes" id="UP000838756"/>
    </source>
</evidence>
<protein>
    <submittedName>
        <fullName evidence="1">Jg14171 protein</fullName>
    </submittedName>
</protein>
<comment type="caution">
    <text evidence="1">The sequence shown here is derived from an EMBL/GenBank/DDBJ whole genome shotgun (WGS) entry which is preliminary data.</text>
</comment>
<dbReference type="EMBL" id="CAKXAJ010017990">
    <property type="protein sequence ID" value="CAH2217370.1"/>
    <property type="molecule type" value="Genomic_DNA"/>
</dbReference>
<reference evidence="1" key="1">
    <citation type="submission" date="2022-03" db="EMBL/GenBank/DDBJ databases">
        <authorList>
            <person name="Lindestad O."/>
        </authorList>
    </citation>
    <scope>NUCLEOTIDE SEQUENCE</scope>
</reference>
<organism evidence="1 2">
    <name type="scientific">Pararge aegeria aegeria</name>
    <dbReference type="NCBI Taxonomy" id="348720"/>
    <lineage>
        <taxon>Eukaryota</taxon>
        <taxon>Metazoa</taxon>
        <taxon>Ecdysozoa</taxon>
        <taxon>Arthropoda</taxon>
        <taxon>Hexapoda</taxon>
        <taxon>Insecta</taxon>
        <taxon>Pterygota</taxon>
        <taxon>Neoptera</taxon>
        <taxon>Endopterygota</taxon>
        <taxon>Lepidoptera</taxon>
        <taxon>Glossata</taxon>
        <taxon>Ditrysia</taxon>
        <taxon>Papilionoidea</taxon>
        <taxon>Nymphalidae</taxon>
        <taxon>Satyrinae</taxon>
        <taxon>Satyrini</taxon>
        <taxon>Parargina</taxon>
        <taxon>Pararge</taxon>
    </lineage>
</organism>
<dbReference type="AlphaFoldDB" id="A0A8S4QW65"/>
<proteinExistence type="predicted"/>
<dbReference type="OrthoDB" id="7852576at2759"/>
<accession>A0A8S4QW65</accession>
<name>A0A8S4QW65_9NEOP</name>
<keyword evidence="2" id="KW-1185">Reference proteome</keyword>
<evidence type="ECO:0000313" key="1">
    <source>
        <dbReference type="EMBL" id="CAH2217370.1"/>
    </source>
</evidence>